<evidence type="ECO:0000313" key="1">
    <source>
        <dbReference type="EMBL" id="EKC72685.1"/>
    </source>
</evidence>
<dbReference type="EMBL" id="AJWY01004331">
    <property type="protein sequence ID" value="EKC72685.1"/>
    <property type="molecule type" value="Genomic_DNA"/>
</dbReference>
<dbReference type="InterPro" id="IPR027848">
    <property type="entry name" value="DUF4494"/>
</dbReference>
<comment type="caution">
    <text evidence="1">The sequence shown here is derived from an EMBL/GenBank/DDBJ whole genome shotgun (WGS) entry which is preliminary data.</text>
</comment>
<gene>
    <name evidence="1" type="ORF">LEA_06612</name>
</gene>
<dbReference type="Pfam" id="PF14902">
    <property type="entry name" value="DUF4494"/>
    <property type="match status" value="1"/>
</dbReference>
<protein>
    <recommendedName>
        <fullName evidence="2">DUF4494 domain-containing protein</fullName>
    </recommendedName>
</protein>
<reference evidence="1" key="1">
    <citation type="journal article" date="2013" name="Environ. Microbiol.">
        <title>Microbiota from the distal guts of lean and obese adolescents exhibit partial functional redundancy besides clear differences in community structure.</title>
        <authorList>
            <person name="Ferrer M."/>
            <person name="Ruiz A."/>
            <person name="Lanza F."/>
            <person name="Haange S.B."/>
            <person name="Oberbach A."/>
            <person name="Till H."/>
            <person name="Bargiela R."/>
            <person name="Campoy C."/>
            <person name="Segura M.T."/>
            <person name="Richter M."/>
            <person name="von Bergen M."/>
            <person name="Seifert J."/>
            <person name="Suarez A."/>
        </authorList>
    </citation>
    <scope>NUCLEOTIDE SEQUENCE</scope>
</reference>
<name>K1U2U1_9ZZZZ</name>
<organism evidence="1">
    <name type="scientific">human gut metagenome</name>
    <dbReference type="NCBI Taxonomy" id="408170"/>
    <lineage>
        <taxon>unclassified sequences</taxon>
        <taxon>metagenomes</taxon>
        <taxon>organismal metagenomes</taxon>
    </lineage>
</organism>
<sequence length="141" mass="15885">MWFTTKVRYEKTRENGSLKTITEPYLVDALSFTEAEARITNEMMPYTSGAFSVSAVKRSNISEIFWDENGDHFYKAKINLITLDENTGAERKKAIYILVQASDLNQAAKNLAEGMRGTVSDYEVASIVKTPIVDAYKIAEK</sequence>
<proteinExistence type="predicted"/>
<dbReference type="AlphaFoldDB" id="K1U2U1"/>
<evidence type="ECO:0008006" key="2">
    <source>
        <dbReference type="Google" id="ProtNLM"/>
    </source>
</evidence>
<accession>K1U2U1</accession>